<dbReference type="Proteomes" id="UP001054889">
    <property type="component" value="Unassembled WGS sequence"/>
</dbReference>
<dbReference type="AlphaFoldDB" id="A0AAV5ESK2"/>
<sequence length="127" mass="13548">MITEQTGRLQSSRSSQTTAEAEDKVVNGVRGLHLQSDGLASQGLHKNLRTTAQAEDKVKGGLLLDVVVGEGAAILELLAGEDEALLVRRDALLVLNLSLHIVDRVRGLDLQGDGLASEGLHKDLHLK</sequence>
<accession>A0AAV5ESK2</accession>
<feature type="region of interest" description="Disordered" evidence="1">
    <location>
        <begin position="1"/>
        <end position="23"/>
    </location>
</feature>
<keyword evidence="3" id="KW-1185">Reference proteome</keyword>
<comment type="caution">
    <text evidence="2">The sequence shown here is derived from an EMBL/GenBank/DDBJ whole genome shotgun (WGS) entry which is preliminary data.</text>
</comment>
<organism evidence="2 3">
    <name type="scientific">Eleusine coracana subsp. coracana</name>
    <dbReference type="NCBI Taxonomy" id="191504"/>
    <lineage>
        <taxon>Eukaryota</taxon>
        <taxon>Viridiplantae</taxon>
        <taxon>Streptophyta</taxon>
        <taxon>Embryophyta</taxon>
        <taxon>Tracheophyta</taxon>
        <taxon>Spermatophyta</taxon>
        <taxon>Magnoliopsida</taxon>
        <taxon>Liliopsida</taxon>
        <taxon>Poales</taxon>
        <taxon>Poaceae</taxon>
        <taxon>PACMAD clade</taxon>
        <taxon>Chloridoideae</taxon>
        <taxon>Cynodonteae</taxon>
        <taxon>Eleusininae</taxon>
        <taxon>Eleusine</taxon>
    </lineage>
</organism>
<evidence type="ECO:0000313" key="3">
    <source>
        <dbReference type="Proteomes" id="UP001054889"/>
    </source>
</evidence>
<evidence type="ECO:0000256" key="1">
    <source>
        <dbReference type="SAM" id="MobiDB-lite"/>
    </source>
</evidence>
<evidence type="ECO:0000313" key="2">
    <source>
        <dbReference type="EMBL" id="GJN26369.1"/>
    </source>
</evidence>
<feature type="compositionally biased region" description="Polar residues" evidence="1">
    <location>
        <begin position="1"/>
        <end position="19"/>
    </location>
</feature>
<dbReference type="EMBL" id="BQKI01000079">
    <property type="protein sequence ID" value="GJN26369.1"/>
    <property type="molecule type" value="Genomic_DNA"/>
</dbReference>
<proteinExistence type="predicted"/>
<reference evidence="2" key="1">
    <citation type="journal article" date="2018" name="DNA Res.">
        <title>Multiple hybrid de novo genome assembly of finger millet, an orphan allotetraploid crop.</title>
        <authorList>
            <person name="Hatakeyama M."/>
            <person name="Aluri S."/>
            <person name="Balachadran M.T."/>
            <person name="Sivarajan S.R."/>
            <person name="Patrignani A."/>
            <person name="Gruter S."/>
            <person name="Poveda L."/>
            <person name="Shimizu-Inatsugi R."/>
            <person name="Baeten J."/>
            <person name="Francoijs K.J."/>
            <person name="Nataraja K.N."/>
            <person name="Reddy Y.A.N."/>
            <person name="Phadnis S."/>
            <person name="Ravikumar R.L."/>
            <person name="Schlapbach R."/>
            <person name="Sreeman S.M."/>
            <person name="Shimizu K.K."/>
        </authorList>
    </citation>
    <scope>NUCLEOTIDE SEQUENCE</scope>
</reference>
<name>A0AAV5ESK2_ELECO</name>
<reference evidence="2" key="2">
    <citation type="submission" date="2021-12" db="EMBL/GenBank/DDBJ databases">
        <title>Resequencing data analysis of finger millet.</title>
        <authorList>
            <person name="Hatakeyama M."/>
            <person name="Aluri S."/>
            <person name="Balachadran M.T."/>
            <person name="Sivarajan S.R."/>
            <person name="Poveda L."/>
            <person name="Shimizu-Inatsugi R."/>
            <person name="Schlapbach R."/>
            <person name="Sreeman S.M."/>
            <person name="Shimizu K.K."/>
        </authorList>
    </citation>
    <scope>NUCLEOTIDE SEQUENCE</scope>
</reference>
<protein>
    <submittedName>
        <fullName evidence="2">Uncharacterized protein</fullName>
    </submittedName>
</protein>
<gene>
    <name evidence="2" type="primary">gb14295</name>
    <name evidence="2" type="ORF">PR202_gb14295</name>
</gene>